<evidence type="ECO:0000313" key="4">
    <source>
        <dbReference type="EMBL" id="GGG68037.1"/>
    </source>
</evidence>
<dbReference type="NCBIfam" id="TIGR03943">
    <property type="entry name" value="TIGR03943 family putative permease subunit"/>
    <property type="match status" value="1"/>
</dbReference>
<evidence type="ECO:0000313" key="5">
    <source>
        <dbReference type="Proteomes" id="UP000600247"/>
    </source>
</evidence>
<dbReference type="InterPro" id="IPR015402">
    <property type="entry name" value="DUF1980"/>
</dbReference>
<proteinExistence type="predicted"/>
<name>A0A917H570_9BACL</name>
<evidence type="ECO:0000256" key="1">
    <source>
        <dbReference type="SAM" id="Phobius"/>
    </source>
</evidence>
<gene>
    <name evidence="4" type="ORF">GCM10010918_23540</name>
</gene>
<dbReference type="PANTHER" id="PTHR40047">
    <property type="entry name" value="UPF0703 PROTEIN YCGQ"/>
    <property type="match status" value="1"/>
</dbReference>
<feature type="transmembrane region" description="Helical" evidence="1">
    <location>
        <begin position="43"/>
        <end position="64"/>
    </location>
</feature>
<dbReference type="InterPro" id="IPR048493">
    <property type="entry name" value="DUF1980_N"/>
</dbReference>
<dbReference type="EMBL" id="BMHY01000004">
    <property type="protein sequence ID" value="GGG68037.1"/>
    <property type="molecule type" value="Genomic_DNA"/>
</dbReference>
<dbReference type="Pfam" id="PF09323">
    <property type="entry name" value="DUF1980"/>
    <property type="match status" value="1"/>
</dbReference>
<evidence type="ECO:0008006" key="6">
    <source>
        <dbReference type="Google" id="ProtNLM"/>
    </source>
</evidence>
<accession>A0A917H570</accession>
<dbReference type="PANTHER" id="PTHR40047:SF1">
    <property type="entry name" value="UPF0703 PROTEIN YCGQ"/>
    <property type="match status" value="1"/>
</dbReference>
<feature type="domain" description="DUF1980" evidence="3">
    <location>
        <begin position="191"/>
        <end position="316"/>
    </location>
</feature>
<sequence>MPQRTMLFHYLLRSIILGSFSCLIVRLVQEGRLHYYIAPRTELYVKLAALGLFLVAVCQAFIAFQTYDAKRKESCSCNHPISNSLWKNAAAYSLFILPLALGLFTQDTLLGSGMASLKGMNLTSSALVIGTDSAVASPAVIPESSIQPDKIKEVDLAEMMPVTTTPPPPATDPLQALFPSDTYTELHARLGMKWYQSDDAIAVNEFGFMETLTTLDLYRDNFIGKTVEISGFVYREDTMKDGQFVISRLAMLCCSADTEPYGILAAVPDGNKLADDTWVQATGTIGLTHYLGNEVMELKIDELKTIKQPKSPYVYPDDAFFDAMLAEKEKEHP</sequence>
<keyword evidence="1" id="KW-0812">Transmembrane</keyword>
<organism evidence="4 5">
    <name type="scientific">Paenibacillus radicis</name>
    <name type="common">ex Gao et al. 2016</name>
    <dbReference type="NCBI Taxonomy" id="1737354"/>
    <lineage>
        <taxon>Bacteria</taxon>
        <taxon>Bacillati</taxon>
        <taxon>Bacillota</taxon>
        <taxon>Bacilli</taxon>
        <taxon>Bacillales</taxon>
        <taxon>Paenibacillaceae</taxon>
        <taxon>Paenibacillus</taxon>
    </lineage>
</organism>
<dbReference type="RefSeq" id="WP_188889397.1">
    <property type="nucleotide sequence ID" value="NZ_BMHY01000004.1"/>
</dbReference>
<dbReference type="AlphaFoldDB" id="A0A917H570"/>
<feature type="transmembrane region" description="Helical" evidence="1">
    <location>
        <begin position="85"/>
        <end position="104"/>
    </location>
</feature>
<protein>
    <recommendedName>
        <fullName evidence="6">TIGR03943 family protein</fullName>
    </recommendedName>
</protein>
<dbReference type="Proteomes" id="UP000600247">
    <property type="component" value="Unassembled WGS sequence"/>
</dbReference>
<keyword evidence="1" id="KW-0472">Membrane</keyword>
<dbReference type="InterPro" id="IPR048447">
    <property type="entry name" value="DUF1980_C"/>
</dbReference>
<keyword evidence="1" id="KW-1133">Transmembrane helix</keyword>
<feature type="transmembrane region" description="Helical" evidence="1">
    <location>
        <begin position="7"/>
        <end position="28"/>
    </location>
</feature>
<evidence type="ECO:0000259" key="3">
    <source>
        <dbReference type="Pfam" id="PF21537"/>
    </source>
</evidence>
<dbReference type="Pfam" id="PF21537">
    <property type="entry name" value="DUF1980_C"/>
    <property type="match status" value="1"/>
</dbReference>
<keyword evidence="5" id="KW-1185">Reference proteome</keyword>
<feature type="domain" description="DUF1980" evidence="2">
    <location>
        <begin position="12"/>
        <end position="121"/>
    </location>
</feature>
<dbReference type="InterPro" id="IPR052955">
    <property type="entry name" value="UPF0703_membrane_permease"/>
</dbReference>
<comment type="caution">
    <text evidence="4">The sequence shown here is derived from an EMBL/GenBank/DDBJ whole genome shotgun (WGS) entry which is preliminary data.</text>
</comment>
<reference evidence="4 5" key="1">
    <citation type="journal article" date="2014" name="Int. J. Syst. Evol. Microbiol.">
        <title>Complete genome sequence of Corynebacterium casei LMG S-19264T (=DSM 44701T), isolated from a smear-ripened cheese.</title>
        <authorList>
            <consortium name="US DOE Joint Genome Institute (JGI-PGF)"/>
            <person name="Walter F."/>
            <person name="Albersmeier A."/>
            <person name="Kalinowski J."/>
            <person name="Ruckert C."/>
        </authorList>
    </citation>
    <scope>NUCLEOTIDE SEQUENCE [LARGE SCALE GENOMIC DNA]</scope>
    <source>
        <strain evidence="4 5">CGMCC 1.15286</strain>
    </source>
</reference>
<evidence type="ECO:0000259" key="2">
    <source>
        <dbReference type="Pfam" id="PF09323"/>
    </source>
</evidence>